<gene>
    <name evidence="1" type="ORF">SRO942_LOCUS30032</name>
</gene>
<comment type="caution">
    <text evidence="1">The sequence shown here is derived from an EMBL/GenBank/DDBJ whole genome shotgun (WGS) entry which is preliminary data.</text>
</comment>
<evidence type="ECO:0000313" key="2">
    <source>
        <dbReference type="Proteomes" id="UP000681722"/>
    </source>
</evidence>
<reference evidence="1" key="1">
    <citation type="submission" date="2021-02" db="EMBL/GenBank/DDBJ databases">
        <authorList>
            <person name="Nowell W R."/>
        </authorList>
    </citation>
    <scope>NUCLEOTIDE SEQUENCE</scope>
</reference>
<organism evidence="1 2">
    <name type="scientific">Didymodactylos carnosus</name>
    <dbReference type="NCBI Taxonomy" id="1234261"/>
    <lineage>
        <taxon>Eukaryota</taxon>
        <taxon>Metazoa</taxon>
        <taxon>Spiralia</taxon>
        <taxon>Gnathifera</taxon>
        <taxon>Rotifera</taxon>
        <taxon>Eurotatoria</taxon>
        <taxon>Bdelloidea</taxon>
        <taxon>Philodinida</taxon>
        <taxon>Philodinidae</taxon>
        <taxon>Didymodactylos</taxon>
    </lineage>
</organism>
<sequence>MLFEVGDLQFA</sequence>
<name>A0A8S2RIG5_9BILA</name>
<feature type="non-terminal residue" evidence="1">
    <location>
        <position position="1"/>
    </location>
</feature>
<dbReference type="Proteomes" id="UP000681722">
    <property type="component" value="Unassembled WGS sequence"/>
</dbReference>
<evidence type="ECO:0000313" key="1">
    <source>
        <dbReference type="EMBL" id="CAF4165824.1"/>
    </source>
</evidence>
<accession>A0A8S2RIG5</accession>
<protein>
    <submittedName>
        <fullName evidence="1">Uncharacterized protein</fullName>
    </submittedName>
</protein>
<proteinExistence type="predicted"/>
<dbReference type="EMBL" id="CAJOBC010047394">
    <property type="protein sequence ID" value="CAF4165824.1"/>
    <property type="molecule type" value="Genomic_DNA"/>
</dbReference>